<reference evidence="1" key="1">
    <citation type="journal article" date="2014" name="Front. Microbiol.">
        <title>High frequency of phylogenetically diverse reductive dehalogenase-homologous genes in deep subseafloor sedimentary metagenomes.</title>
        <authorList>
            <person name="Kawai M."/>
            <person name="Futagami T."/>
            <person name="Toyoda A."/>
            <person name="Takaki Y."/>
            <person name="Nishi S."/>
            <person name="Hori S."/>
            <person name="Arai W."/>
            <person name="Tsubouchi T."/>
            <person name="Morono Y."/>
            <person name="Uchiyama I."/>
            <person name="Ito T."/>
            <person name="Fujiyama A."/>
            <person name="Inagaki F."/>
            <person name="Takami H."/>
        </authorList>
    </citation>
    <scope>NUCLEOTIDE SEQUENCE</scope>
    <source>
        <strain evidence="1">Expedition CK06-06</strain>
    </source>
</reference>
<name>X1D4D7_9ZZZZ</name>
<proteinExistence type="predicted"/>
<feature type="non-terminal residue" evidence="1">
    <location>
        <position position="293"/>
    </location>
</feature>
<dbReference type="AlphaFoldDB" id="X1D4D7"/>
<evidence type="ECO:0000313" key="1">
    <source>
        <dbReference type="EMBL" id="GAH03135.1"/>
    </source>
</evidence>
<protein>
    <submittedName>
        <fullName evidence="1">Uncharacterized protein</fullName>
    </submittedName>
</protein>
<comment type="caution">
    <text evidence="1">The sequence shown here is derived from an EMBL/GenBank/DDBJ whole genome shotgun (WGS) entry which is preliminary data.</text>
</comment>
<organism evidence="1">
    <name type="scientific">marine sediment metagenome</name>
    <dbReference type="NCBI Taxonomy" id="412755"/>
    <lineage>
        <taxon>unclassified sequences</taxon>
        <taxon>metagenomes</taxon>
        <taxon>ecological metagenomes</taxon>
    </lineage>
</organism>
<gene>
    <name evidence="1" type="ORF">S01H4_37836</name>
</gene>
<dbReference type="Pfam" id="PF08665">
    <property type="entry name" value="PglZ"/>
    <property type="match status" value="1"/>
</dbReference>
<sequence length="293" mass="34921">IISVKLAEEYTKAMQELSKDRLIGINWNEWIEIHRKLSKWDNIFQDLNDKNIKKTHLDTRKSFNVQFCKYIENNYIKWVSNEEDERPTLSIDIMKKYVFPLLKKGKKVVFILLDCMRLDQWNALEKLIQSYYRIENHHYFSILPTATPYSRNAIFSGLFPSDMARFYPEYWGQWGEGSQNRYEKELLIELLKREGIRLARPPQFFKILNLSESARLPSITKSWYKIPFAVIVVNFIDILLHTRSELDVLKEMMYDYDGLRALTVAWFLKSFLFEAMRIMVGYDITIVITSDHG</sequence>
<accession>X1D4D7</accession>
<dbReference type="InterPro" id="IPR017850">
    <property type="entry name" value="Alkaline_phosphatase_core_sf"/>
</dbReference>
<dbReference type="EMBL" id="BART01020353">
    <property type="protein sequence ID" value="GAH03135.1"/>
    <property type="molecule type" value="Genomic_DNA"/>
</dbReference>
<dbReference type="SUPFAM" id="SSF53649">
    <property type="entry name" value="Alkaline phosphatase-like"/>
    <property type="match status" value="1"/>
</dbReference>
<feature type="non-terminal residue" evidence="1">
    <location>
        <position position="1"/>
    </location>
</feature>